<comment type="caution">
    <text evidence="2">The sequence shown here is derived from an EMBL/GenBank/DDBJ whole genome shotgun (WGS) entry which is preliminary data.</text>
</comment>
<proteinExistence type="predicted"/>
<evidence type="ECO:0000256" key="1">
    <source>
        <dbReference type="SAM" id="MobiDB-lite"/>
    </source>
</evidence>
<dbReference type="AlphaFoldDB" id="A0A5B7H3L8"/>
<evidence type="ECO:0000313" key="2">
    <source>
        <dbReference type="EMBL" id="MPC63698.1"/>
    </source>
</evidence>
<accession>A0A5B7H3L8</accession>
<name>A0A5B7H3L8_PORTR</name>
<evidence type="ECO:0000313" key="3">
    <source>
        <dbReference type="Proteomes" id="UP000324222"/>
    </source>
</evidence>
<sequence length="101" mass="11239">MGSEECQIHEDSPICSVLMQTSKAFSPVDNVSCDVDKHVADMINQLFNHGMREDNYKEVAEDEGTQRPEPNLEGFHQGFNPMGIGGKGGDQRLPFPREDSD</sequence>
<feature type="region of interest" description="Disordered" evidence="1">
    <location>
        <begin position="58"/>
        <end position="101"/>
    </location>
</feature>
<protein>
    <submittedName>
        <fullName evidence="2">Uncharacterized protein</fullName>
    </submittedName>
</protein>
<keyword evidence="3" id="KW-1185">Reference proteome</keyword>
<reference evidence="2 3" key="1">
    <citation type="submission" date="2019-05" db="EMBL/GenBank/DDBJ databases">
        <title>Another draft genome of Portunus trituberculatus and its Hox gene families provides insights of decapod evolution.</title>
        <authorList>
            <person name="Jeong J.-H."/>
            <person name="Song I."/>
            <person name="Kim S."/>
            <person name="Choi T."/>
            <person name="Kim D."/>
            <person name="Ryu S."/>
            <person name="Kim W."/>
        </authorList>
    </citation>
    <scope>NUCLEOTIDE SEQUENCE [LARGE SCALE GENOMIC DNA]</scope>
    <source>
        <tissue evidence="2">Muscle</tissue>
    </source>
</reference>
<organism evidence="2 3">
    <name type="scientific">Portunus trituberculatus</name>
    <name type="common">Swimming crab</name>
    <name type="synonym">Neptunus trituberculatus</name>
    <dbReference type="NCBI Taxonomy" id="210409"/>
    <lineage>
        <taxon>Eukaryota</taxon>
        <taxon>Metazoa</taxon>
        <taxon>Ecdysozoa</taxon>
        <taxon>Arthropoda</taxon>
        <taxon>Crustacea</taxon>
        <taxon>Multicrustacea</taxon>
        <taxon>Malacostraca</taxon>
        <taxon>Eumalacostraca</taxon>
        <taxon>Eucarida</taxon>
        <taxon>Decapoda</taxon>
        <taxon>Pleocyemata</taxon>
        <taxon>Brachyura</taxon>
        <taxon>Eubrachyura</taxon>
        <taxon>Portunoidea</taxon>
        <taxon>Portunidae</taxon>
        <taxon>Portuninae</taxon>
        <taxon>Portunus</taxon>
    </lineage>
</organism>
<gene>
    <name evidence="2" type="ORF">E2C01_057800</name>
</gene>
<dbReference type="Proteomes" id="UP000324222">
    <property type="component" value="Unassembled WGS sequence"/>
</dbReference>
<dbReference type="EMBL" id="VSRR010021158">
    <property type="protein sequence ID" value="MPC63698.1"/>
    <property type="molecule type" value="Genomic_DNA"/>
</dbReference>